<gene>
    <name evidence="3" type="ORF">B0H15DRAFT_89168</name>
</gene>
<feature type="compositionally biased region" description="Acidic residues" evidence="2">
    <location>
        <begin position="263"/>
        <end position="272"/>
    </location>
</feature>
<evidence type="ECO:0000313" key="3">
    <source>
        <dbReference type="EMBL" id="KAJ7070436.1"/>
    </source>
</evidence>
<comment type="caution">
    <text evidence="3">The sequence shown here is derived from an EMBL/GenBank/DDBJ whole genome shotgun (WGS) entry which is preliminary data.</text>
</comment>
<protein>
    <submittedName>
        <fullName evidence="3">Uncharacterized protein</fullName>
    </submittedName>
</protein>
<evidence type="ECO:0000256" key="2">
    <source>
        <dbReference type="SAM" id="MobiDB-lite"/>
    </source>
</evidence>
<dbReference type="AlphaFoldDB" id="A0AAD6TPM4"/>
<feature type="coiled-coil region" evidence="1">
    <location>
        <begin position="897"/>
        <end position="931"/>
    </location>
</feature>
<keyword evidence="4" id="KW-1185">Reference proteome</keyword>
<sequence>MPPRKPTWDFKARNCSEFDYYTEAFAVKEYVQNIVGQVQKDLQVREWSDWEREDLRELTPKQREQRKQTLISAYPGLLTGPHGAALKRLKAWAPCYILSATIPQSRLRTMFVTTDLQVAIVVWHHSTLEILALSFYNNHLDKKTRFTNFTVDGSSTSRDNPWAVGEKGKGFILATQYLTERVEQYVAELKGNDVVLPKDVKEGVSFRVGHQVGTVKWKKRRYENEDEVLQAVLDDLTPCSVEEYMEIHAADMTKRRVKRKDSSDEEDDDDLELCGFKASPDETPNLRKKAEAAMKGVYSRRVTQQLDRKSVNATDALNNHGRCLVSSDEVCVTVVGLHRGLRPEYLFSDIYGIIPPPQAWRVPGSQVEFFIAAADEIGPSTDKADARITTKFYHRDQHVPYGIHLNRVSFNYHGDLNITSDRVSIIQNRKVDVYRQAVASSADQAFRTIPTLALELALDVLSDEHANGLAHLVRPGDKAGGAAYRAAFEAALRKLHPEIPEDAHIQPTSSEDITAPSPRICGSHRSRCHSIQGPPNARITAPGLCEELGLTPISVASKAWEVMESSGAYITPEAHARQVLLAAPHAHVTHGLYRLRVALAVVAPDVPSANITVRVYDKSEPRVVWDAATSVFAFALPPECDVHARGACFCWVGPFLHDAAKEFNGAQLDTTKLFRAYLVCMKGEASLEADVDEDTIMSDDLTQGEEDPKAQRTPSVAQNDNGFVPSSNTSPTIHGCSTPRSRIPAPENERSARSRPSSPFKPGHAQASQRVRTPPSPSPSSSSSTSQSQSPSPAPAPAPGAADILEPGTRRMLLTPLRFDRFPPPGAPPAAGPSVPTKSRSEDPGVDPDAALAGVAALAASYKEKKAALAERSTIMASMQAELDQVKAARDALGVQLEMLRIDCATYAQRVAELERAGEAKDAAIAALQAEVEGLTAVDAAVDAAAEAFVQAQEARKRRRLCH</sequence>
<feature type="region of interest" description="Disordered" evidence="2">
    <location>
        <begin position="255"/>
        <end position="277"/>
    </location>
</feature>
<reference evidence="3" key="1">
    <citation type="submission" date="2023-03" db="EMBL/GenBank/DDBJ databases">
        <title>Massive genome expansion in bonnet fungi (Mycena s.s.) driven by repeated elements and novel gene families across ecological guilds.</title>
        <authorList>
            <consortium name="Lawrence Berkeley National Laboratory"/>
            <person name="Harder C.B."/>
            <person name="Miyauchi S."/>
            <person name="Viragh M."/>
            <person name="Kuo A."/>
            <person name="Thoen E."/>
            <person name="Andreopoulos B."/>
            <person name="Lu D."/>
            <person name="Skrede I."/>
            <person name="Drula E."/>
            <person name="Henrissat B."/>
            <person name="Morin E."/>
            <person name="Kohler A."/>
            <person name="Barry K."/>
            <person name="LaButti K."/>
            <person name="Morin E."/>
            <person name="Salamov A."/>
            <person name="Lipzen A."/>
            <person name="Mereny Z."/>
            <person name="Hegedus B."/>
            <person name="Baldrian P."/>
            <person name="Stursova M."/>
            <person name="Weitz H."/>
            <person name="Taylor A."/>
            <person name="Grigoriev I.V."/>
            <person name="Nagy L.G."/>
            <person name="Martin F."/>
            <person name="Kauserud H."/>
        </authorList>
    </citation>
    <scope>NUCLEOTIDE SEQUENCE</scope>
    <source>
        <strain evidence="3">CBHHK173m</strain>
    </source>
</reference>
<dbReference type="EMBL" id="JARJCN010000128">
    <property type="protein sequence ID" value="KAJ7070436.1"/>
    <property type="molecule type" value="Genomic_DNA"/>
</dbReference>
<feature type="region of interest" description="Disordered" evidence="2">
    <location>
        <begin position="818"/>
        <end position="848"/>
    </location>
</feature>
<name>A0AAD6TPM4_9AGAR</name>
<dbReference type="Proteomes" id="UP001222325">
    <property type="component" value="Unassembled WGS sequence"/>
</dbReference>
<feature type="compositionally biased region" description="Low complexity" evidence="2">
    <location>
        <begin position="779"/>
        <end position="791"/>
    </location>
</feature>
<feature type="compositionally biased region" description="Pro residues" evidence="2">
    <location>
        <begin position="822"/>
        <end position="831"/>
    </location>
</feature>
<evidence type="ECO:0000256" key="1">
    <source>
        <dbReference type="SAM" id="Coils"/>
    </source>
</evidence>
<keyword evidence="1" id="KW-0175">Coiled coil</keyword>
<accession>A0AAD6TPM4</accession>
<feature type="compositionally biased region" description="Polar residues" evidence="2">
    <location>
        <begin position="712"/>
        <end position="732"/>
    </location>
</feature>
<evidence type="ECO:0000313" key="4">
    <source>
        <dbReference type="Proteomes" id="UP001222325"/>
    </source>
</evidence>
<feature type="region of interest" description="Disordered" evidence="2">
    <location>
        <begin position="701"/>
        <end position="805"/>
    </location>
</feature>
<organism evidence="3 4">
    <name type="scientific">Mycena belliarum</name>
    <dbReference type="NCBI Taxonomy" id="1033014"/>
    <lineage>
        <taxon>Eukaryota</taxon>
        <taxon>Fungi</taxon>
        <taxon>Dikarya</taxon>
        <taxon>Basidiomycota</taxon>
        <taxon>Agaricomycotina</taxon>
        <taxon>Agaricomycetes</taxon>
        <taxon>Agaricomycetidae</taxon>
        <taxon>Agaricales</taxon>
        <taxon>Marasmiineae</taxon>
        <taxon>Mycenaceae</taxon>
        <taxon>Mycena</taxon>
    </lineage>
</organism>
<proteinExistence type="predicted"/>